<sequence length="100" mass="10062">MGELSSDEVGHIDEVVDAAIAAGASACAAGASACLLKRSIHRLDATVVLACLETVEDARKMLGDRSAEAFKGFESAATGPAELSQRFSSGCASSGVSAVM</sequence>
<evidence type="ECO:0000313" key="1">
    <source>
        <dbReference type="EMBL" id="EXI77283.1"/>
    </source>
</evidence>
<accession>A0A011N411</accession>
<dbReference type="AlphaFoldDB" id="A0A011N411"/>
<protein>
    <submittedName>
        <fullName evidence="1">Uncharacterized protein</fullName>
    </submittedName>
</protein>
<evidence type="ECO:0000313" key="2">
    <source>
        <dbReference type="Proteomes" id="UP000021816"/>
    </source>
</evidence>
<comment type="caution">
    <text evidence="1">The sequence shown here is derived from an EMBL/GenBank/DDBJ whole genome shotgun (WGS) entry which is preliminary data.</text>
</comment>
<proteinExistence type="predicted"/>
<gene>
    <name evidence="1" type="ORF">AW10_03874</name>
</gene>
<dbReference type="Proteomes" id="UP000021816">
    <property type="component" value="Unassembled WGS sequence"/>
</dbReference>
<dbReference type="EMBL" id="JEMX01000106">
    <property type="protein sequence ID" value="EXI77283.1"/>
    <property type="molecule type" value="Genomic_DNA"/>
</dbReference>
<organism evidence="1 2">
    <name type="scientific">Candidatus Accumulibacter appositus</name>
    <dbReference type="NCBI Taxonomy" id="1454003"/>
    <lineage>
        <taxon>Bacteria</taxon>
        <taxon>Pseudomonadati</taxon>
        <taxon>Pseudomonadota</taxon>
        <taxon>Betaproteobacteria</taxon>
        <taxon>Candidatus Accumulibacter</taxon>
    </lineage>
</organism>
<name>A0A011N411_9PROT</name>
<reference evidence="1 2" key="1">
    <citation type="submission" date="2014-02" db="EMBL/GenBank/DDBJ databases">
        <title>Expanding our view of genomic diversity in Candidatus Accumulibacter clades.</title>
        <authorList>
            <person name="Skennerton C.T."/>
            <person name="Barr J.J."/>
            <person name="Slater F.R."/>
            <person name="Bond P.L."/>
            <person name="Tyson G.W."/>
        </authorList>
    </citation>
    <scope>NUCLEOTIDE SEQUENCE [LARGE SCALE GENOMIC DNA]</scope>
    <source>
        <strain evidence="2">BA-92</strain>
    </source>
</reference>